<keyword evidence="7 9" id="KW-0472">Membrane</keyword>
<evidence type="ECO:0000313" key="11">
    <source>
        <dbReference type="EMBL" id="MDA5397198.1"/>
    </source>
</evidence>
<evidence type="ECO:0000313" key="12">
    <source>
        <dbReference type="Proteomes" id="UP001151234"/>
    </source>
</evidence>
<gene>
    <name evidence="11" type="ORF">OQ273_01325</name>
</gene>
<dbReference type="GO" id="GO:0022857">
    <property type="term" value="F:transmembrane transporter activity"/>
    <property type="evidence" value="ECO:0007669"/>
    <property type="project" value="UniProtKB-UniRule"/>
</dbReference>
<keyword evidence="12" id="KW-1185">Reference proteome</keyword>
<feature type="transmembrane region" description="Helical" evidence="9">
    <location>
        <begin position="131"/>
        <end position="153"/>
    </location>
</feature>
<evidence type="ECO:0000256" key="4">
    <source>
        <dbReference type="ARBA" id="ARBA00022519"/>
    </source>
</evidence>
<protein>
    <recommendedName>
        <fullName evidence="9">TRAP transporter small permease protein</fullName>
    </recommendedName>
</protein>
<dbReference type="PANTHER" id="PTHR35011">
    <property type="entry name" value="2,3-DIKETO-L-GULONATE TRAP TRANSPORTER SMALL PERMEASE PROTEIN YIAM"/>
    <property type="match status" value="1"/>
</dbReference>
<evidence type="ECO:0000256" key="1">
    <source>
        <dbReference type="ARBA" id="ARBA00004429"/>
    </source>
</evidence>
<comment type="subunit">
    <text evidence="9">The complex comprises the extracytoplasmic solute receptor protein and the two transmembrane proteins.</text>
</comment>
<comment type="function">
    <text evidence="9">Part of the tripartite ATP-independent periplasmic (TRAP) transport system.</text>
</comment>
<keyword evidence="2 9" id="KW-0813">Transport</keyword>
<keyword evidence="6 9" id="KW-1133">Transmembrane helix</keyword>
<feature type="transmembrane region" description="Helical" evidence="9">
    <location>
        <begin position="88"/>
        <end position="111"/>
    </location>
</feature>
<comment type="caution">
    <text evidence="9">Lacks conserved residue(s) required for the propagation of feature annotation.</text>
</comment>
<evidence type="ECO:0000256" key="3">
    <source>
        <dbReference type="ARBA" id="ARBA00022475"/>
    </source>
</evidence>
<evidence type="ECO:0000256" key="8">
    <source>
        <dbReference type="ARBA" id="ARBA00038436"/>
    </source>
</evidence>
<organism evidence="11 12">
    <name type="scientific">Hoeflea prorocentri</name>
    <dbReference type="NCBI Taxonomy" id="1922333"/>
    <lineage>
        <taxon>Bacteria</taxon>
        <taxon>Pseudomonadati</taxon>
        <taxon>Pseudomonadota</taxon>
        <taxon>Alphaproteobacteria</taxon>
        <taxon>Hyphomicrobiales</taxon>
        <taxon>Rhizobiaceae</taxon>
        <taxon>Hoeflea</taxon>
    </lineage>
</organism>
<keyword evidence="5 9" id="KW-0812">Transmembrane</keyword>
<evidence type="ECO:0000256" key="5">
    <source>
        <dbReference type="ARBA" id="ARBA00022692"/>
    </source>
</evidence>
<dbReference type="RefSeq" id="WP_267988665.1">
    <property type="nucleotide sequence ID" value="NZ_JAPJZI010000001.1"/>
</dbReference>
<dbReference type="Proteomes" id="UP001151234">
    <property type="component" value="Unassembled WGS sequence"/>
</dbReference>
<comment type="similarity">
    <text evidence="8 9">Belongs to the TRAP transporter small permease family.</text>
</comment>
<dbReference type="Pfam" id="PF04290">
    <property type="entry name" value="DctQ"/>
    <property type="match status" value="1"/>
</dbReference>
<dbReference type="AlphaFoldDB" id="A0A9X3UDH2"/>
<dbReference type="PANTHER" id="PTHR35011:SF4">
    <property type="entry name" value="SLL1102 PROTEIN"/>
    <property type="match status" value="1"/>
</dbReference>
<keyword evidence="4 9" id="KW-0997">Cell inner membrane</keyword>
<keyword evidence="3" id="KW-1003">Cell membrane</keyword>
<accession>A0A9X3UDH2</accession>
<dbReference type="EMBL" id="JAPJZI010000001">
    <property type="protein sequence ID" value="MDA5397198.1"/>
    <property type="molecule type" value="Genomic_DNA"/>
</dbReference>
<evidence type="ECO:0000256" key="6">
    <source>
        <dbReference type="ARBA" id="ARBA00022989"/>
    </source>
</evidence>
<name>A0A9X3UDH2_9HYPH</name>
<feature type="domain" description="Tripartite ATP-independent periplasmic transporters DctQ component" evidence="10">
    <location>
        <begin position="28"/>
        <end position="153"/>
    </location>
</feature>
<comment type="caution">
    <text evidence="11">The sequence shown here is derived from an EMBL/GenBank/DDBJ whole genome shotgun (WGS) entry which is preliminary data.</text>
</comment>
<feature type="transmembrane region" description="Helical" evidence="9">
    <location>
        <begin position="48"/>
        <end position="67"/>
    </location>
</feature>
<evidence type="ECO:0000259" key="10">
    <source>
        <dbReference type="Pfam" id="PF04290"/>
    </source>
</evidence>
<dbReference type="GO" id="GO:0005886">
    <property type="term" value="C:plasma membrane"/>
    <property type="evidence" value="ECO:0007669"/>
    <property type="project" value="UniProtKB-SubCell"/>
</dbReference>
<sequence length="186" mass="20313">MKGLFLAFRRFEDGLTAVAAAAVFFVMSLGVAEIAGRSVFNAPIQGHTDLVIVAMPVIVFLGISQCLRKDSHIQMSLIIDMLPYRAAAAVKSIGCLISSVTILCISIGAYRNFERALTFNDNTADLRLITWPFKLIVAGSLLLLAIRFAVFAIGYTREAFAMKTEADGNLLPEAHDELDLETVRDD</sequence>
<comment type="subcellular location">
    <subcellularLocation>
        <location evidence="1 9">Cell inner membrane</location>
        <topology evidence="1 9">Multi-pass membrane protein</topology>
    </subcellularLocation>
</comment>
<evidence type="ECO:0000256" key="9">
    <source>
        <dbReference type="RuleBase" id="RU369079"/>
    </source>
</evidence>
<reference evidence="11" key="1">
    <citation type="submission" date="2022-11" db="EMBL/GenBank/DDBJ databases">
        <title>Draft genome sequence of Hoeflea poritis E7-10 and Hoeflea prorocentri PM5-8, separated from scleractinian coral Porites lutea and marine dinoflagellate.</title>
        <authorList>
            <person name="Zhang G."/>
            <person name="Wei Q."/>
            <person name="Cai L."/>
        </authorList>
    </citation>
    <scope>NUCLEOTIDE SEQUENCE</scope>
    <source>
        <strain evidence="11">PM5-8</strain>
    </source>
</reference>
<dbReference type="InterPro" id="IPR007387">
    <property type="entry name" value="TRAP_DctQ"/>
</dbReference>
<evidence type="ECO:0000256" key="7">
    <source>
        <dbReference type="ARBA" id="ARBA00023136"/>
    </source>
</evidence>
<dbReference type="InterPro" id="IPR055348">
    <property type="entry name" value="DctQ"/>
</dbReference>
<proteinExistence type="inferred from homology"/>
<evidence type="ECO:0000256" key="2">
    <source>
        <dbReference type="ARBA" id="ARBA00022448"/>
    </source>
</evidence>